<dbReference type="Pfam" id="PF01420">
    <property type="entry name" value="Methylase_S"/>
    <property type="match status" value="2"/>
</dbReference>
<evidence type="ECO:0000256" key="8">
    <source>
        <dbReference type="ARBA" id="ARBA00023125"/>
    </source>
</evidence>
<dbReference type="InterPro" id="IPR002052">
    <property type="entry name" value="DNA_methylase_N6_adenine_CS"/>
</dbReference>
<evidence type="ECO:0000256" key="1">
    <source>
        <dbReference type="ARBA" id="ARBA00006594"/>
    </source>
</evidence>
<dbReference type="InterPro" id="IPR029063">
    <property type="entry name" value="SAM-dependent_MTases_sf"/>
</dbReference>
<evidence type="ECO:0000256" key="6">
    <source>
        <dbReference type="ARBA" id="ARBA00022691"/>
    </source>
</evidence>
<keyword evidence="7" id="KW-0680">Restriction system</keyword>
<dbReference type="Proteomes" id="UP000323653">
    <property type="component" value="Chromosome"/>
</dbReference>
<evidence type="ECO:0000256" key="5">
    <source>
        <dbReference type="ARBA" id="ARBA00022679"/>
    </source>
</evidence>
<dbReference type="InterPro" id="IPR051537">
    <property type="entry name" value="DNA_Adenine_Mtase"/>
</dbReference>
<evidence type="ECO:0000259" key="11">
    <source>
        <dbReference type="Pfam" id="PF02384"/>
    </source>
</evidence>
<protein>
    <recommendedName>
        <fullName evidence="3">site-specific DNA-methyltransferase (adenine-specific)</fullName>
        <ecNumber evidence="3">2.1.1.72</ecNumber>
    </recommendedName>
</protein>
<dbReference type="KEGG" id="pej:FYC62_04505"/>
<evidence type="ECO:0000256" key="7">
    <source>
        <dbReference type="ARBA" id="ARBA00022747"/>
    </source>
</evidence>
<name>A0A5C0VEB1_9SPHI</name>
<evidence type="ECO:0000313" key="12">
    <source>
        <dbReference type="EMBL" id="QEK51015.1"/>
    </source>
</evidence>
<evidence type="ECO:0000256" key="9">
    <source>
        <dbReference type="ARBA" id="ARBA00047942"/>
    </source>
</evidence>
<dbReference type="GO" id="GO:0008170">
    <property type="term" value="F:N-methyltransferase activity"/>
    <property type="evidence" value="ECO:0007669"/>
    <property type="project" value="InterPro"/>
</dbReference>
<sequence length="1043" mass="119551">MSEELLQRDLINNCQKLGKWDFYNIGATSVKALKEHGIIRNVNYGAEEKKKVDGLIVQKKNVIAVIEYKKPSEFKTAAQKTKAIKQELEVARKLAAHIIIATDTKETVWVNVLTGNKIKDESGKEIKTNFDLNDEKLPEFIEKIIFSINELNDQIKPKQLVNPTDLAKQIWQDIWSVSGATPENCLYTFVELFIFKYLSDLGVLQGMYNFNTLYDSFSGNTEDEVLETYASIVRPKIKTLFPENPADKTTIINGTIFVSKDQKAVKGYSTVFKKVLTKFKDYGKLEHIDYDFKSQLFESFLKESISKKNWGQFFTPLKVVRAVVEMAKDDIKVGAKICDPACGVGKFLLEPVITKLDQFYEIKKGKLIPKITIHGYDKGFDKDEQKTIILAKANMLIYFSDIIKENPGITTEFAQLFNDSFLLKTNSILGSLSEPVENEYDLIVTNPPYVTSGSSNLKEEIKKDGTLVNYYKINAIGVEGLFMEWIVRALKPNGKAFIIVPDGIFNRQNDKNLRQFIIDECYIDGIVSLPLNTFFTTNKKTYILCLTKKANKKDIQTDPVFTYLVSEMGETRDVYRFDIDQDDLSEAVTLYSFFKGNKASFAKINTDKRCKIFPFTDFTSSLENSWIVDKWWSEEEKIELGISEKKDKLGLLDFSSLVEDMSISLKTFQEGIKELSEKKKSELNKKTYKLKDLFDIEKGKSLYTKNYGNLNKGDNPVYSASNNAPLTYINTNDYDGQYLTWATNGFAGYMMLIEGKFSINGDRGLLKPKMPNINLLYVKNIVEPKLRELAKGRKGENGSDEFTKVYPKMVEEVEIVMPVDEDGNFDLETQKDVVDKILYVEDIKKAIEEYKYQIKNILIEIETENSSKEFLLSDVFDFPSIKGLTASFIQKNQGNVPVYGGRKDETPIGYIKDNLSSVKYFDNCLAWNREGSVGFVFWHKHRFTTNDHHRPLIVKTQFEKLIDLDYMRYTLEKVLLSQGFEWSKTASKEKVEKFKVTIPILKSGTIDLNTQQEIAAKYLKIDAIKRGILEELDRISKIEIDFE</sequence>
<dbReference type="REBASE" id="369552">
    <property type="entry name" value="M.PspCJ43ORF4505P"/>
</dbReference>
<reference evidence="12 13" key="1">
    <citation type="submission" date="2019-08" db="EMBL/GenBank/DDBJ databases">
        <title>Pedobacter sp. nov., isolated from Han river, South Korea.</title>
        <authorList>
            <person name="Lee D.-H."/>
            <person name="Kim Y.-S."/>
            <person name="Hwang E.-M."/>
            <person name="Le Tran T.C."/>
            <person name="Cha C.-J."/>
        </authorList>
    </citation>
    <scope>NUCLEOTIDE SEQUENCE [LARGE SCALE GENOMIC DNA]</scope>
    <source>
        <strain evidence="12 13">CJ43</strain>
    </source>
</reference>
<dbReference type="PROSITE" id="PS00092">
    <property type="entry name" value="N6_MTASE"/>
    <property type="match status" value="1"/>
</dbReference>
<dbReference type="EC" id="2.1.1.72" evidence="3"/>
<feature type="domain" description="DNA methylase adenine-specific" evidence="11">
    <location>
        <begin position="291"/>
        <end position="604"/>
    </location>
</feature>
<dbReference type="Gene3D" id="3.40.50.150">
    <property type="entry name" value="Vaccinia Virus protein VP39"/>
    <property type="match status" value="1"/>
</dbReference>
<dbReference type="Pfam" id="PF02384">
    <property type="entry name" value="N6_Mtase"/>
    <property type="match status" value="1"/>
</dbReference>
<dbReference type="GO" id="GO:0003677">
    <property type="term" value="F:DNA binding"/>
    <property type="evidence" value="ECO:0007669"/>
    <property type="project" value="UniProtKB-KW"/>
</dbReference>
<keyword evidence="4 12" id="KW-0489">Methyltransferase</keyword>
<dbReference type="RefSeq" id="WP_149074079.1">
    <property type="nucleotide sequence ID" value="NZ_CP043329.1"/>
</dbReference>
<dbReference type="PANTHER" id="PTHR42933">
    <property type="entry name" value="SLR6095 PROTEIN"/>
    <property type="match status" value="1"/>
</dbReference>
<feature type="domain" description="Type I restriction modification DNA specificity" evidence="10">
    <location>
        <begin position="868"/>
        <end position="1032"/>
    </location>
</feature>
<evidence type="ECO:0000256" key="2">
    <source>
        <dbReference type="ARBA" id="ARBA00010923"/>
    </source>
</evidence>
<proteinExistence type="inferred from homology"/>
<accession>A0A5C0VEB1</accession>
<dbReference type="SUPFAM" id="SSF53335">
    <property type="entry name" value="S-adenosyl-L-methionine-dependent methyltransferases"/>
    <property type="match status" value="1"/>
</dbReference>
<organism evidence="12 13">
    <name type="scientific">Pedobacter aquae</name>
    <dbReference type="NCBI Taxonomy" id="2605747"/>
    <lineage>
        <taxon>Bacteria</taxon>
        <taxon>Pseudomonadati</taxon>
        <taxon>Bacteroidota</taxon>
        <taxon>Sphingobacteriia</taxon>
        <taxon>Sphingobacteriales</taxon>
        <taxon>Sphingobacteriaceae</taxon>
        <taxon>Pedobacter</taxon>
    </lineage>
</organism>
<comment type="similarity">
    <text evidence="2">Belongs to the type-I restriction system S methylase family.</text>
</comment>
<dbReference type="AlphaFoldDB" id="A0A5C0VEB1"/>
<dbReference type="GO" id="GO:0009307">
    <property type="term" value="P:DNA restriction-modification system"/>
    <property type="evidence" value="ECO:0007669"/>
    <property type="project" value="UniProtKB-KW"/>
</dbReference>
<gene>
    <name evidence="12" type="ORF">FYC62_04505</name>
</gene>
<comment type="similarity">
    <text evidence="1">Belongs to the N(4)/N(6)-methyltransferase family.</text>
</comment>
<dbReference type="GO" id="GO:0009007">
    <property type="term" value="F:site-specific DNA-methyltransferase (adenine-specific) activity"/>
    <property type="evidence" value="ECO:0007669"/>
    <property type="project" value="UniProtKB-EC"/>
</dbReference>
<dbReference type="GO" id="GO:0032259">
    <property type="term" value="P:methylation"/>
    <property type="evidence" value="ECO:0007669"/>
    <property type="project" value="UniProtKB-KW"/>
</dbReference>
<dbReference type="PRINTS" id="PR00507">
    <property type="entry name" value="N12N6MTFRASE"/>
</dbReference>
<keyword evidence="6" id="KW-0949">S-adenosyl-L-methionine</keyword>
<keyword evidence="8" id="KW-0238">DNA-binding</keyword>
<keyword evidence="5" id="KW-0808">Transferase</keyword>
<dbReference type="InterPro" id="IPR044946">
    <property type="entry name" value="Restrct_endonuc_typeI_TRD_sf"/>
</dbReference>
<keyword evidence="13" id="KW-1185">Reference proteome</keyword>
<dbReference type="Gene3D" id="3.90.220.20">
    <property type="entry name" value="DNA methylase specificity domains"/>
    <property type="match status" value="2"/>
</dbReference>
<dbReference type="SUPFAM" id="SSF116734">
    <property type="entry name" value="DNA methylase specificity domain"/>
    <property type="match status" value="2"/>
</dbReference>
<evidence type="ECO:0000256" key="4">
    <source>
        <dbReference type="ARBA" id="ARBA00022603"/>
    </source>
</evidence>
<evidence type="ECO:0000313" key="13">
    <source>
        <dbReference type="Proteomes" id="UP000323653"/>
    </source>
</evidence>
<dbReference type="InterPro" id="IPR003356">
    <property type="entry name" value="DNA_methylase_A-5"/>
</dbReference>
<dbReference type="EMBL" id="CP043329">
    <property type="protein sequence ID" value="QEK51015.1"/>
    <property type="molecule type" value="Genomic_DNA"/>
</dbReference>
<evidence type="ECO:0000256" key="3">
    <source>
        <dbReference type="ARBA" id="ARBA00011900"/>
    </source>
</evidence>
<dbReference type="PANTHER" id="PTHR42933:SF3">
    <property type="entry name" value="TYPE I RESTRICTION ENZYME MJAVIII METHYLASE SUBUNIT"/>
    <property type="match status" value="1"/>
</dbReference>
<comment type="catalytic activity">
    <reaction evidence="9">
        <text>a 2'-deoxyadenosine in DNA + S-adenosyl-L-methionine = an N(6)-methyl-2'-deoxyadenosine in DNA + S-adenosyl-L-homocysteine + H(+)</text>
        <dbReference type="Rhea" id="RHEA:15197"/>
        <dbReference type="Rhea" id="RHEA-COMP:12418"/>
        <dbReference type="Rhea" id="RHEA-COMP:12419"/>
        <dbReference type="ChEBI" id="CHEBI:15378"/>
        <dbReference type="ChEBI" id="CHEBI:57856"/>
        <dbReference type="ChEBI" id="CHEBI:59789"/>
        <dbReference type="ChEBI" id="CHEBI:90615"/>
        <dbReference type="ChEBI" id="CHEBI:90616"/>
        <dbReference type="EC" id="2.1.1.72"/>
    </reaction>
</comment>
<evidence type="ECO:0000259" key="10">
    <source>
        <dbReference type="Pfam" id="PF01420"/>
    </source>
</evidence>
<dbReference type="InterPro" id="IPR000055">
    <property type="entry name" value="Restrct_endonuc_typeI_TRD"/>
</dbReference>
<feature type="domain" description="Type I restriction modification DNA specificity" evidence="10">
    <location>
        <begin position="685"/>
        <end position="848"/>
    </location>
</feature>